<dbReference type="EMBL" id="JAEHOC010000068">
    <property type="protein sequence ID" value="KAG2424207.1"/>
    <property type="molecule type" value="Genomic_DNA"/>
</dbReference>
<dbReference type="PANTHER" id="PTHR10605:SF56">
    <property type="entry name" value="BIFUNCTIONAL HEPARAN SULFATE N-DEACETYLASE_N-SULFOTRANSFERASE"/>
    <property type="match status" value="1"/>
</dbReference>
<comment type="caution">
    <text evidence="2">The sequence shown here is derived from an EMBL/GenBank/DDBJ whole genome shotgun (WGS) entry which is preliminary data.</text>
</comment>
<dbReference type="InterPro" id="IPR027417">
    <property type="entry name" value="P-loop_NTPase"/>
</dbReference>
<evidence type="ECO:0000313" key="2">
    <source>
        <dbReference type="EMBL" id="KAG2424207.1"/>
    </source>
</evidence>
<evidence type="ECO:0000256" key="1">
    <source>
        <dbReference type="ARBA" id="ARBA00022679"/>
    </source>
</evidence>
<dbReference type="Proteomes" id="UP000650467">
    <property type="component" value="Unassembled WGS sequence"/>
</dbReference>
<dbReference type="PANTHER" id="PTHR10605">
    <property type="entry name" value="HEPARAN SULFATE SULFOTRANSFERASE"/>
    <property type="match status" value="1"/>
</dbReference>
<gene>
    <name evidence="2" type="ORF">HXX76_014739</name>
</gene>
<dbReference type="Gene3D" id="3.40.50.300">
    <property type="entry name" value="P-loop containing nucleotide triphosphate hydrolases"/>
    <property type="match status" value="1"/>
</dbReference>
<dbReference type="SUPFAM" id="SSF52540">
    <property type="entry name" value="P-loop containing nucleoside triphosphate hydrolases"/>
    <property type="match status" value="1"/>
</dbReference>
<keyword evidence="3" id="KW-1185">Reference proteome</keyword>
<sequence>MAAAARRLRNTTQLLVGDFSPSHLHCVCCAASFRMINPHMKVLVLLRDPVARAVSRFVEFKRPHLHRWSAHGQLQNHTFVSYVEAELALLRGCLATARRFQPAAPRSGPAGASSSPRGWGAGWDMGQWMEAQCYAHNNILGWSVYAPFLENYAAQFGWRQMKVLYTPDMLAAPNVTLRAVEDFLGAPRVRLHPNDKLDGLFNTRECYHSTCMRKRPEVQPLTAAIGDVAGGITESDVVSADDVGALNLTAAAAAGGAGASSSASAFGRAVAALRQFYAPHVQQLFTWADQGVIPQPPPAWRAVYGLPPQQQPAG</sequence>
<reference evidence="2" key="1">
    <citation type="journal article" date="2020" name="bioRxiv">
        <title>Comparative genomics of Chlamydomonas.</title>
        <authorList>
            <person name="Craig R.J."/>
            <person name="Hasan A.R."/>
            <person name="Ness R.W."/>
            <person name="Keightley P.D."/>
        </authorList>
    </citation>
    <scope>NUCLEOTIDE SEQUENCE</scope>
    <source>
        <strain evidence="2">SAG 7.73</strain>
    </source>
</reference>
<name>A0A835SBF2_CHLIN</name>
<dbReference type="GO" id="GO:0008146">
    <property type="term" value="F:sulfotransferase activity"/>
    <property type="evidence" value="ECO:0007669"/>
    <property type="project" value="InterPro"/>
</dbReference>
<dbReference type="AlphaFoldDB" id="A0A835SBF2"/>
<dbReference type="InterPro" id="IPR037359">
    <property type="entry name" value="NST/OST"/>
</dbReference>
<protein>
    <recommendedName>
        <fullName evidence="4">Sulfotransferase</fullName>
    </recommendedName>
</protein>
<dbReference type="OrthoDB" id="411451at2759"/>
<accession>A0A835SBF2</accession>
<proteinExistence type="predicted"/>
<organism evidence="2 3">
    <name type="scientific">Chlamydomonas incerta</name>
    <dbReference type="NCBI Taxonomy" id="51695"/>
    <lineage>
        <taxon>Eukaryota</taxon>
        <taxon>Viridiplantae</taxon>
        <taxon>Chlorophyta</taxon>
        <taxon>core chlorophytes</taxon>
        <taxon>Chlorophyceae</taxon>
        <taxon>CS clade</taxon>
        <taxon>Chlamydomonadales</taxon>
        <taxon>Chlamydomonadaceae</taxon>
        <taxon>Chlamydomonas</taxon>
    </lineage>
</organism>
<evidence type="ECO:0008006" key="4">
    <source>
        <dbReference type="Google" id="ProtNLM"/>
    </source>
</evidence>
<evidence type="ECO:0000313" key="3">
    <source>
        <dbReference type="Proteomes" id="UP000650467"/>
    </source>
</evidence>
<keyword evidence="1" id="KW-0808">Transferase</keyword>